<keyword evidence="1" id="KW-1185">Reference proteome</keyword>
<protein>
    <submittedName>
        <fullName evidence="2">Uncharacterized protein</fullName>
    </submittedName>
</protein>
<dbReference type="AlphaFoldDB" id="A0A5S6QD98"/>
<organism evidence="1 2">
    <name type="scientific">Trichuris muris</name>
    <name type="common">Mouse whipworm</name>
    <dbReference type="NCBI Taxonomy" id="70415"/>
    <lineage>
        <taxon>Eukaryota</taxon>
        <taxon>Metazoa</taxon>
        <taxon>Ecdysozoa</taxon>
        <taxon>Nematoda</taxon>
        <taxon>Enoplea</taxon>
        <taxon>Dorylaimia</taxon>
        <taxon>Trichinellida</taxon>
        <taxon>Trichuridae</taxon>
        <taxon>Trichuris</taxon>
    </lineage>
</organism>
<accession>A0A5S6QD98</accession>
<dbReference type="WBParaSite" id="TMUE_1000004912.1">
    <property type="protein sequence ID" value="TMUE_1000004912.1"/>
    <property type="gene ID" value="WBGene00299148"/>
</dbReference>
<evidence type="ECO:0000313" key="2">
    <source>
        <dbReference type="WBParaSite" id="TMUE_1000004912.1"/>
    </source>
</evidence>
<dbReference type="Proteomes" id="UP000046395">
    <property type="component" value="Unassembled WGS sequence"/>
</dbReference>
<name>A0A5S6QD98_TRIMR</name>
<proteinExistence type="predicted"/>
<sequence>MPYFLKRLNSLCRYTKQNGKSLVNSSVNPWNVQAAFLSLNIIQCLLDEPVSVVDDNDHTAAKCRAPSLAPCEEATTKGWLKVLGGPGPSCVVWQKLGADRYYTMLYRVQ</sequence>
<evidence type="ECO:0000313" key="1">
    <source>
        <dbReference type="Proteomes" id="UP000046395"/>
    </source>
</evidence>
<reference evidence="2" key="1">
    <citation type="submission" date="2019-12" db="UniProtKB">
        <authorList>
            <consortium name="WormBaseParasite"/>
        </authorList>
    </citation>
    <scope>IDENTIFICATION</scope>
</reference>